<dbReference type="Proteomes" id="UP001149163">
    <property type="component" value="Unassembled WGS sequence"/>
</dbReference>
<evidence type="ECO:0000256" key="3">
    <source>
        <dbReference type="ARBA" id="ARBA00022721"/>
    </source>
</evidence>
<keyword evidence="11 15" id="KW-0694">RNA-binding</keyword>
<dbReference type="GO" id="GO:0005634">
    <property type="term" value="C:nucleus"/>
    <property type="evidence" value="ECO:0007669"/>
    <property type="project" value="TreeGrafter"/>
</dbReference>
<keyword evidence="7" id="KW-0378">Hydrolase</keyword>
<keyword evidence="6" id="KW-0547">Nucleotide-binding</keyword>
<dbReference type="Gene3D" id="1.10.1520.10">
    <property type="entry name" value="Ribonuclease III domain"/>
    <property type="match status" value="2"/>
</dbReference>
<evidence type="ECO:0000259" key="17">
    <source>
        <dbReference type="PROSITE" id="PS50142"/>
    </source>
</evidence>
<evidence type="ECO:0000313" key="22">
    <source>
        <dbReference type="Proteomes" id="UP001149163"/>
    </source>
</evidence>
<dbReference type="SUPFAM" id="SSF69065">
    <property type="entry name" value="RNase III domain-like"/>
    <property type="match status" value="2"/>
</dbReference>
<accession>A0A9W9HQ17</accession>
<dbReference type="GO" id="GO:0004386">
    <property type="term" value="F:helicase activity"/>
    <property type="evidence" value="ECO:0007669"/>
    <property type="project" value="UniProtKB-KW"/>
</dbReference>
<dbReference type="PROSITE" id="PS51192">
    <property type="entry name" value="HELICASE_ATP_BIND_1"/>
    <property type="match status" value="1"/>
</dbReference>
<dbReference type="InterPro" id="IPR014001">
    <property type="entry name" value="Helicase_ATP-bd"/>
</dbReference>
<dbReference type="PANTHER" id="PTHR14950:SF37">
    <property type="entry name" value="ENDORIBONUCLEASE DICER"/>
    <property type="match status" value="1"/>
</dbReference>
<evidence type="ECO:0000256" key="15">
    <source>
        <dbReference type="PROSITE-ProRule" id="PRU00657"/>
    </source>
</evidence>
<evidence type="ECO:0000313" key="21">
    <source>
        <dbReference type="EMBL" id="KAJ5152605.1"/>
    </source>
</evidence>
<evidence type="ECO:0000256" key="8">
    <source>
        <dbReference type="ARBA" id="ARBA00022806"/>
    </source>
</evidence>
<dbReference type="Pfam" id="PF00636">
    <property type="entry name" value="Ribonuclease_3"/>
    <property type="match status" value="2"/>
</dbReference>
<evidence type="ECO:0000256" key="13">
    <source>
        <dbReference type="ARBA" id="ARBA00023211"/>
    </source>
</evidence>
<dbReference type="FunFam" id="1.10.1520.10:FF:000032">
    <property type="entry name" value="Dicer-like protein 2"/>
    <property type="match status" value="1"/>
</dbReference>
<dbReference type="InterPro" id="IPR000999">
    <property type="entry name" value="RNase_III_dom"/>
</dbReference>
<dbReference type="InterPro" id="IPR038248">
    <property type="entry name" value="Dicer_dimer_sf"/>
</dbReference>
<evidence type="ECO:0000256" key="6">
    <source>
        <dbReference type="ARBA" id="ARBA00022741"/>
    </source>
</evidence>
<evidence type="ECO:0000256" key="12">
    <source>
        <dbReference type="ARBA" id="ARBA00023118"/>
    </source>
</evidence>
<feature type="domain" description="Dicer dsRNA-binding fold" evidence="20">
    <location>
        <begin position="560"/>
        <end position="654"/>
    </location>
</feature>
<dbReference type="InterPro" id="IPR001650">
    <property type="entry name" value="Helicase_C-like"/>
</dbReference>
<dbReference type="GO" id="GO:0005524">
    <property type="term" value="F:ATP binding"/>
    <property type="evidence" value="ECO:0007669"/>
    <property type="project" value="UniProtKB-KW"/>
</dbReference>
<dbReference type="GO" id="GO:0046872">
    <property type="term" value="F:metal ion binding"/>
    <property type="evidence" value="ECO:0007669"/>
    <property type="project" value="UniProtKB-KW"/>
</dbReference>
<feature type="region of interest" description="Disordered" evidence="16">
    <location>
        <begin position="1"/>
        <end position="21"/>
    </location>
</feature>
<dbReference type="PROSITE" id="PS50142">
    <property type="entry name" value="RNASE_3_2"/>
    <property type="match status" value="2"/>
</dbReference>
<dbReference type="GeneID" id="81430383"/>
<evidence type="ECO:0000256" key="1">
    <source>
        <dbReference type="ARBA" id="ARBA00001936"/>
    </source>
</evidence>
<dbReference type="PROSITE" id="PS51194">
    <property type="entry name" value="HELICASE_CTER"/>
    <property type="match status" value="1"/>
</dbReference>
<protein>
    <submittedName>
        <fullName evidence="21">Dicer-like protein 2</fullName>
    </submittedName>
</protein>
<dbReference type="GO" id="GO:0051607">
    <property type="term" value="P:defense response to virus"/>
    <property type="evidence" value="ECO:0007669"/>
    <property type="project" value="UniProtKB-KW"/>
</dbReference>
<keyword evidence="3" id="KW-0930">Antiviral protein</keyword>
<comment type="caution">
    <text evidence="21">The sequence shown here is derived from an EMBL/GenBank/DDBJ whole genome shotgun (WGS) entry which is preliminary data.</text>
</comment>
<comment type="function">
    <text evidence="14">Dicer-like endonuclease involved in cleaving double-stranded RNA in the RNA interference (RNAi) pathway. Produces 21 to 25 bp dsRNAs (siRNAs) which target the selective destruction of homologous RNAs leading to sequence-specific suppression of gene expression, called post-transcriptional gene silencing (PTGS). Part of a broad host defense response against viral infection and transposons.</text>
</comment>
<reference evidence="21" key="1">
    <citation type="submission" date="2022-11" db="EMBL/GenBank/DDBJ databases">
        <authorList>
            <person name="Petersen C."/>
        </authorList>
    </citation>
    <scope>NUCLEOTIDE SEQUENCE</scope>
    <source>
        <strain evidence="21">IBT 26290</strain>
    </source>
</reference>
<evidence type="ECO:0000256" key="7">
    <source>
        <dbReference type="ARBA" id="ARBA00022801"/>
    </source>
</evidence>
<dbReference type="SMART" id="SM00487">
    <property type="entry name" value="DEXDc"/>
    <property type="match status" value="1"/>
</dbReference>
<gene>
    <name evidence="21" type="ORF">N7482_009083</name>
</gene>
<keyword evidence="13" id="KW-0464">Manganese</keyword>
<evidence type="ECO:0000256" key="4">
    <source>
        <dbReference type="ARBA" id="ARBA00022723"/>
    </source>
</evidence>
<dbReference type="Pfam" id="PF00271">
    <property type="entry name" value="Helicase_C"/>
    <property type="match status" value="1"/>
</dbReference>
<keyword evidence="5" id="KW-0677">Repeat</keyword>
<dbReference type="CDD" id="cd00593">
    <property type="entry name" value="RIBOc"/>
    <property type="match status" value="2"/>
</dbReference>
<feature type="domain" description="RNase III" evidence="17">
    <location>
        <begin position="908"/>
        <end position="1050"/>
    </location>
</feature>
<dbReference type="Gene3D" id="3.40.50.300">
    <property type="entry name" value="P-loop containing nucleotide triphosphate hydrolases"/>
    <property type="match status" value="2"/>
</dbReference>
<comment type="cofactor">
    <cofactor evidence="1">
        <name>Mn(2+)</name>
        <dbReference type="ChEBI" id="CHEBI:29035"/>
    </cofactor>
</comment>
<feature type="domain" description="Helicase ATP-binding" evidence="18">
    <location>
        <begin position="19"/>
        <end position="170"/>
    </location>
</feature>
<keyword evidence="22" id="KW-1185">Reference proteome</keyword>
<dbReference type="FunFam" id="3.40.50.300:FF:001669">
    <property type="entry name" value="Dicer-like protein 1"/>
    <property type="match status" value="1"/>
</dbReference>
<dbReference type="CDD" id="cd18802">
    <property type="entry name" value="SF2_C_dicer"/>
    <property type="match status" value="1"/>
</dbReference>
<dbReference type="SMART" id="SM00535">
    <property type="entry name" value="RIBOc"/>
    <property type="match status" value="2"/>
</dbReference>
<dbReference type="FunFam" id="1.10.1520.10:FF:000015">
    <property type="entry name" value="Dicer-like protein 1"/>
    <property type="match status" value="1"/>
</dbReference>
<evidence type="ECO:0000256" key="11">
    <source>
        <dbReference type="ARBA" id="ARBA00022884"/>
    </source>
</evidence>
<dbReference type="GO" id="GO:0030422">
    <property type="term" value="P:siRNA processing"/>
    <property type="evidence" value="ECO:0007669"/>
    <property type="project" value="TreeGrafter"/>
</dbReference>
<dbReference type="Pfam" id="PF03368">
    <property type="entry name" value="Dicer_dimer"/>
    <property type="match status" value="1"/>
</dbReference>
<evidence type="ECO:0000256" key="9">
    <source>
        <dbReference type="ARBA" id="ARBA00022840"/>
    </source>
</evidence>
<evidence type="ECO:0000256" key="2">
    <source>
        <dbReference type="ARBA" id="ARBA00001946"/>
    </source>
</evidence>
<keyword evidence="12" id="KW-0051">Antiviral defense</keyword>
<dbReference type="Pfam" id="PF00270">
    <property type="entry name" value="DEAD"/>
    <property type="match status" value="1"/>
</dbReference>
<dbReference type="InterPro" id="IPR036389">
    <property type="entry name" value="RNase_III_sf"/>
</dbReference>
<dbReference type="GO" id="GO:0004525">
    <property type="term" value="F:ribonuclease III activity"/>
    <property type="evidence" value="ECO:0007669"/>
    <property type="project" value="InterPro"/>
</dbReference>
<evidence type="ECO:0000256" key="14">
    <source>
        <dbReference type="ARBA" id="ARBA00025403"/>
    </source>
</evidence>
<dbReference type="PANTHER" id="PTHR14950">
    <property type="entry name" value="DICER-RELATED"/>
    <property type="match status" value="1"/>
</dbReference>
<evidence type="ECO:0000259" key="19">
    <source>
        <dbReference type="PROSITE" id="PS51194"/>
    </source>
</evidence>
<evidence type="ECO:0000259" key="18">
    <source>
        <dbReference type="PROSITE" id="PS51192"/>
    </source>
</evidence>
<sequence length="1363" mass="153447">MNVMGDNNDAAPPVSSGPVMDTGSGKTLVSILRIITELERCPTDKLVWFLAPTVALCLQQHDVIASQIPSVKTRVLTGRDNVDRWTEQAIWNNALKDVRVVCSTYAVLSDALNHGFVRMSQLALLIFDEAHHCMKGHPANKIMQSHYHPTRVKLGPHAVPRILGLTASPIVRSNPRGLQAIETNLDAVCKTPRIYRSELLKHVHRPHLECIPYPPCEMAQHGAGSRLLPSLVRCIESYDIRDDPYIELLRQRPGKALEAEDLVKSGGTYCNQQLAKFLERSNHMYEELGGWATDYFIEASIDQLRRSIEEDTAMTRLDRTERVYLLELLLGMSLPEGTMESTHISPKLEILLSSLVNMDHPEFSGMIFAQRRATVNVLTKVLSLHPATKGRFRCASYVGWSNSTVRREFLGDLLTQDMQRDTLSEFKAGRKNLIIGTDVLEEGLDVSACRLVICYDRPANLKSFVQRRGRARHPQSTYVIMLSADDESLVVSKWQELEVAMIEAYQDDERQRQDGWKSQATPENVDEWLFVASTRYAFITDSIHIDPDKYISARLSADEAMQHLHHFCSLLPTNQYVDSRPMFTFEEGLNGLIRGTVTLPNSVHPAVRQTQGKAWWRTENAARKEAAFQTYKALWEYGLVNDNLLPLTRKPELRFTEDMALPALLECSEQYDPYINLAHDWVMPEPHQTSITVLDNSTGAVSQDLLMSIVLPKWTPMPEPLTLFWENKTTLTVTFGSSLPVTPMPTPEIIQHMRNITAMYLQAPSTRVQVDDSGFVALFVPSIPCEQLESWLQQNEGTEKAVDLYASDPSCSPVGIIRDKGKYSEPRLFRMWHHSEALEIECHSLPKRRNLLQYRNPAQAGEDQEEATPKMHTIPAAGCVVDKLPWKKSMFGRFISAILDRFEATMVVHRLNDTILKGVGIQNISHVLTAITTPIAQASTNYQLYEFFGDSILKFTVSCQLFFSQPTWHEGYLSESRDTLIQNKRLARAALDTGLDQYILTNRFTPRKWDAPLISRKAAMAASEPKRKLSMKVLADVVEALIGAAYMDGGLRKAQACLHRFLPEIDIARLVPAVGTLAEERVASNLIDADRIGQLIGYTFKDASLLTEALTHPSCEHDTHTQSYQRIEYLGDAVLDMAVVSVLAERDLRFAEGKMTLIKHSVVNAGLLAFLCMEMGIDDIYLWKYLRFNGPVIQAARDASLGRHKELREEILHELKHGSKYPWELFSRLRPDKFLSDIVESTLGAIFIDSGCDFCLGYCTAFVERLGLLLYVRRIISDGVDLQHPRNRAQDLVAKTGAQLLFKTKRVEASVATYHCSATINKKEIASIQGCASADEAEVKTALLVIEKFAEQNADPIASTNQS</sequence>
<dbReference type="PROSITE" id="PS51327">
    <property type="entry name" value="DICER_DSRBF"/>
    <property type="match status" value="1"/>
</dbReference>
<feature type="domain" description="Helicase C-terminal" evidence="19">
    <location>
        <begin position="347"/>
        <end position="529"/>
    </location>
</feature>
<dbReference type="RefSeq" id="XP_056538913.1">
    <property type="nucleotide sequence ID" value="XM_056691207.1"/>
</dbReference>
<keyword evidence="10" id="KW-0460">Magnesium</keyword>
<evidence type="ECO:0000256" key="5">
    <source>
        <dbReference type="ARBA" id="ARBA00022737"/>
    </source>
</evidence>
<comment type="similarity">
    <text evidence="15">Belongs to the helicase family. Dicer subfamily.</text>
</comment>
<dbReference type="EMBL" id="JAPQKN010000007">
    <property type="protein sequence ID" value="KAJ5152605.1"/>
    <property type="molecule type" value="Genomic_DNA"/>
</dbReference>
<dbReference type="OrthoDB" id="416741at2759"/>
<evidence type="ECO:0000256" key="10">
    <source>
        <dbReference type="ARBA" id="ARBA00022842"/>
    </source>
</evidence>
<dbReference type="InterPro" id="IPR005034">
    <property type="entry name" value="Dicer_dimerisation"/>
</dbReference>
<comment type="cofactor">
    <cofactor evidence="2">
        <name>Mg(2+)</name>
        <dbReference type="ChEBI" id="CHEBI:18420"/>
    </cofactor>
</comment>
<dbReference type="InterPro" id="IPR011545">
    <property type="entry name" value="DEAD/DEAH_box_helicase_dom"/>
</dbReference>
<feature type="domain" description="RNase III" evidence="17">
    <location>
        <begin position="1089"/>
        <end position="1251"/>
    </location>
</feature>
<dbReference type="InterPro" id="IPR027417">
    <property type="entry name" value="P-loop_NTPase"/>
</dbReference>
<keyword evidence="8" id="KW-0347">Helicase</keyword>
<dbReference type="GO" id="GO:0005737">
    <property type="term" value="C:cytoplasm"/>
    <property type="evidence" value="ECO:0007669"/>
    <property type="project" value="TreeGrafter"/>
</dbReference>
<dbReference type="SUPFAM" id="SSF52540">
    <property type="entry name" value="P-loop containing nucleoside triphosphate hydrolases"/>
    <property type="match status" value="1"/>
</dbReference>
<name>A0A9W9HQ17_9EURO</name>
<evidence type="ECO:0000259" key="20">
    <source>
        <dbReference type="PROSITE" id="PS51327"/>
    </source>
</evidence>
<dbReference type="GO" id="GO:0003723">
    <property type="term" value="F:RNA binding"/>
    <property type="evidence" value="ECO:0007669"/>
    <property type="project" value="UniProtKB-UniRule"/>
</dbReference>
<dbReference type="SMART" id="SM00490">
    <property type="entry name" value="HELICc"/>
    <property type="match status" value="1"/>
</dbReference>
<organism evidence="21 22">
    <name type="scientific">Penicillium canariense</name>
    <dbReference type="NCBI Taxonomy" id="189055"/>
    <lineage>
        <taxon>Eukaryota</taxon>
        <taxon>Fungi</taxon>
        <taxon>Dikarya</taxon>
        <taxon>Ascomycota</taxon>
        <taxon>Pezizomycotina</taxon>
        <taxon>Eurotiomycetes</taxon>
        <taxon>Eurotiomycetidae</taxon>
        <taxon>Eurotiales</taxon>
        <taxon>Aspergillaceae</taxon>
        <taxon>Penicillium</taxon>
    </lineage>
</organism>
<keyword evidence="4" id="KW-0479">Metal-binding</keyword>
<proteinExistence type="inferred from homology"/>
<keyword evidence="9" id="KW-0067">ATP-binding</keyword>
<evidence type="ECO:0000256" key="16">
    <source>
        <dbReference type="SAM" id="MobiDB-lite"/>
    </source>
</evidence>
<reference evidence="21" key="2">
    <citation type="journal article" date="2023" name="IMA Fungus">
        <title>Comparative genomic study of the Penicillium genus elucidates a diverse pangenome and 15 lateral gene transfer events.</title>
        <authorList>
            <person name="Petersen C."/>
            <person name="Sorensen T."/>
            <person name="Nielsen M.R."/>
            <person name="Sondergaard T.E."/>
            <person name="Sorensen J.L."/>
            <person name="Fitzpatrick D.A."/>
            <person name="Frisvad J.C."/>
            <person name="Nielsen K.L."/>
        </authorList>
    </citation>
    <scope>NUCLEOTIDE SEQUENCE</scope>
    <source>
        <strain evidence="21">IBT 26290</strain>
    </source>
</reference>
<dbReference type="GO" id="GO:0050688">
    <property type="term" value="P:regulation of defense response to virus"/>
    <property type="evidence" value="ECO:0007669"/>
    <property type="project" value="UniProtKB-KW"/>
</dbReference>
<dbReference type="Gene3D" id="3.30.160.380">
    <property type="entry name" value="Dicer dimerisation domain"/>
    <property type="match status" value="1"/>
</dbReference>